<organism evidence="2 3">
    <name type="scientific">Geobacillus proteiniphilus</name>
    <dbReference type="NCBI Taxonomy" id="860353"/>
    <lineage>
        <taxon>Bacteria</taxon>
        <taxon>Bacillati</taxon>
        <taxon>Bacillota</taxon>
        <taxon>Bacilli</taxon>
        <taxon>Bacillales</taxon>
        <taxon>Anoxybacillaceae</taxon>
        <taxon>Geobacillus</taxon>
    </lineage>
</organism>
<feature type="region of interest" description="Disordered" evidence="1">
    <location>
        <begin position="14"/>
        <end position="60"/>
    </location>
</feature>
<name>A0A1Q5T7T0_9BACL</name>
<comment type="caution">
    <text evidence="2">The sequence shown here is derived from an EMBL/GenBank/DDBJ whole genome shotgun (WGS) entry which is preliminary data.</text>
</comment>
<reference evidence="2 3" key="1">
    <citation type="submission" date="2016-11" db="EMBL/GenBank/DDBJ databases">
        <authorList>
            <person name="Kadnikov V."/>
            <person name="Nazina T."/>
        </authorList>
    </citation>
    <scope>NUCLEOTIDE SEQUENCE [LARGE SCALE GENOMIC DNA]</scope>
    <source>
        <strain evidence="2 3">1017</strain>
    </source>
</reference>
<evidence type="ECO:0000256" key="1">
    <source>
        <dbReference type="SAM" id="MobiDB-lite"/>
    </source>
</evidence>
<evidence type="ECO:0000313" key="2">
    <source>
        <dbReference type="EMBL" id="OKO96296.1"/>
    </source>
</evidence>
<dbReference type="AlphaFoldDB" id="A0A1Q5T7T0"/>
<proteinExistence type="predicted"/>
<accession>A0A1Q5T7T0</accession>
<protein>
    <submittedName>
        <fullName evidence="2">Uncharacterized protein</fullName>
    </submittedName>
</protein>
<dbReference type="EMBL" id="MQMG01000003">
    <property type="protein sequence ID" value="OKO96296.1"/>
    <property type="molecule type" value="Genomic_DNA"/>
</dbReference>
<reference evidence="3" key="2">
    <citation type="submission" date="2017-01" db="EMBL/GenBank/DDBJ databases">
        <title>Genome sequencing and annotation of Geobacillus sp. 1017, a Hydrocarbon-Oxidizing Thermophilic Bacterium Isolated from a Heavy Oil Reservoir (China).</title>
        <authorList>
            <person name="Kadnikov V.V."/>
            <person name="Mardanov A.V."/>
            <person name="Poltaraus A.B."/>
            <person name="Sokolova D.S."/>
            <person name="Semenova E.M."/>
            <person name="Ravin N.V."/>
            <person name="Tourova T.P."/>
            <person name="Nazina T.N."/>
        </authorList>
    </citation>
    <scope>NUCLEOTIDE SEQUENCE [LARGE SCALE GENOMIC DNA]</scope>
    <source>
        <strain evidence="3">1017</strain>
    </source>
</reference>
<evidence type="ECO:0000313" key="3">
    <source>
        <dbReference type="Proteomes" id="UP000186030"/>
    </source>
</evidence>
<gene>
    <name evidence="2" type="ORF">BRO54_0475</name>
</gene>
<sequence length="60" mass="7035">MFLILFYSGLGEKVTSDEKGQNQKPDRRPSGKWAPRFAARRQKRKRHVDAPNRRLVKPNT</sequence>
<feature type="compositionally biased region" description="Basic residues" evidence="1">
    <location>
        <begin position="38"/>
        <end position="47"/>
    </location>
</feature>
<feature type="compositionally biased region" description="Basic and acidic residues" evidence="1">
    <location>
        <begin position="14"/>
        <end position="29"/>
    </location>
</feature>
<dbReference type="Proteomes" id="UP000186030">
    <property type="component" value="Unassembled WGS sequence"/>
</dbReference>